<name>A0ABW3D0Z3_9FLAO</name>
<keyword evidence="2" id="KW-1185">Reference proteome</keyword>
<evidence type="ECO:0000313" key="1">
    <source>
        <dbReference type="EMBL" id="MFD0863274.1"/>
    </source>
</evidence>
<dbReference type="EMBL" id="JBHTJH010000017">
    <property type="protein sequence ID" value="MFD0863274.1"/>
    <property type="molecule type" value="Genomic_DNA"/>
</dbReference>
<accession>A0ABW3D0Z3</accession>
<comment type="caution">
    <text evidence="1">The sequence shown here is derived from an EMBL/GenBank/DDBJ whole genome shotgun (WGS) entry which is preliminary data.</text>
</comment>
<sequence length="59" mass="6842">MDLVLDVEKMGLAWLVLVTRTAANTKSLANWQDFLFPSKNEASFIFLRNKKSTHLCEWI</sequence>
<reference evidence="2" key="1">
    <citation type="journal article" date="2019" name="Int. J. Syst. Evol. Microbiol.">
        <title>The Global Catalogue of Microorganisms (GCM) 10K type strain sequencing project: providing services to taxonomists for standard genome sequencing and annotation.</title>
        <authorList>
            <consortium name="The Broad Institute Genomics Platform"/>
            <consortium name="The Broad Institute Genome Sequencing Center for Infectious Disease"/>
            <person name="Wu L."/>
            <person name="Ma J."/>
        </authorList>
    </citation>
    <scope>NUCLEOTIDE SEQUENCE [LARGE SCALE GENOMIC DNA]</scope>
    <source>
        <strain evidence="2">CCUG 62952</strain>
    </source>
</reference>
<protein>
    <submittedName>
        <fullName evidence="1">Uncharacterized protein</fullName>
    </submittedName>
</protein>
<organism evidence="1 2">
    <name type="scientific">Sungkyunkwania multivorans</name>
    <dbReference type="NCBI Taxonomy" id="1173618"/>
    <lineage>
        <taxon>Bacteria</taxon>
        <taxon>Pseudomonadati</taxon>
        <taxon>Bacteroidota</taxon>
        <taxon>Flavobacteriia</taxon>
        <taxon>Flavobacteriales</taxon>
        <taxon>Flavobacteriaceae</taxon>
        <taxon>Sungkyunkwania</taxon>
    </lineage>
</organism>
<evidence type="ECO:0000313" key="2">
    <source>
        <dbReference type="Proteomes" id="UP001596978"/>
    </source>
</evidence>
<dbReference type="RefSeq" id="WP_386409163.1">
    <property type="nucleotide sequence ID" value="NZ_JBHTJH010000017.1"/>
</dbReference>
<proteinExistence type="predicted"/>
<gene>
    <name evidence="1" type="ORF">ACFQ1M_13755</name>
</gene>
<dbReference type="Proteomes" id="UP001596978">
    <property type="component" value="Unassembled WGS sequence"/>
</dbReference>